<evidence type="ECO:0000256" key="9">
    <source>
        <dbReference type="ARBA" id="ARBA00022723"/>
    </source>
</evidence>
<feature type="region of interest" description="Disordered" evidence="18">
    <location>
        <begin position="14"/>
        <end position="127"/>
    </location>
</feature>
<dbReference type="GO" id="GO:2001237">
    <property type="term" value="P:negative regulation of extrinsic apoptotic signaling pathway"/>
    <property type="evidence" value="ECO:0007669"/>
    <property type="project" value="TreeGrafter"/>
</dbReference>
<keyword evidence="10" id="KW-0106">Calcium</keyword>
<feature type="domain" description="CARD" evidence="19">
    <location>
        <begin position="154"/>
        <end position="233"/>
    </location>
</feature>
<evidence type="ECO:0000256" key="4">
    <source>
        <dbReference type="ARBA" id="ARBA00004635"/>
    </source>
</evidence>
<feature type="compositionally biased region" description="Basic and acidic residues" evidence="18">
    <location>
        <begin position="268"/>
        <end position="282"/>
    </location>
</feature>
<evidence type="ECO:0000259" key="19">
    <source>
        <dbReference type="PROSITE" id="PS50209"/>
    </source>
</evidence>
<name>A0A673V0U8_SURSU</name>
<dbReference type="SUPFAM" id="SSF47986">
    <property type="entry name" value="DEATH domain"/>
    <property type="match status" value="1"/>
</dbReference>
<feature type="compositionally biased region" description="Pro residues" evidence="18">
    <location>
        <begin position="78"/>
        <end position="92"/>
    </location>
</feature>
<evidence type="ECO:0000256" key="7">
    <source>
        <dbReference type="ARBA" id="ARBA00022664"/>
    </source>
</evidence>
<keyword evidence="14" id="KW-0472">Membrane</keyword>
<feature type="region of interest" description="Disordered" evidence="18">
    <location>
        <begin position="142"/>
        <end position="162"/>
    </location>
</feature>
<dbReference type="PROSITE" id="PS50209">
    <property type="entry name" value="CARD"/>
    <property type="match status" value="1"/>
</dbReference>
<keyword evidence="5" id="KW-0963">Cytoplasm</keyword>
<dbReference type="GO" id="GO:2001243">
    <property type="term" value="P:negative regulation of intrinsic apoptotic signaling pathway"/>
    <property type="evidence" value="ECO:0007669"/>
    <property type="project" value="TreeGrafter"/>
</dbReference>
<keyword evidence="11" id="KW-0832">Ubl conjugation</keyword>
<dbReference type="AlphaFoldDB" id="A0A673V0U8"/>
<dbReference type="GO" id="GO:0005739">
    <property type="term" value="C:mitochondrion"/>
    <property type="evidence" value="ECO:0007669"/>
    <property type="project" value="UniProtKB-SubCell"/>
</dbReference>
<keyword evidence="9" id="KW-0479">Metal-binding</keyword>
<keyword evidence="12" id="KW-0703">Sarcoplasmic reticulum</keyword>
<dbReference type="GO" id="GO:0005123">
    <property type="term" value="F:death receptor binding"/>
    <property type="evidence" value="ECO:0007669"/>
    <property type="project" value="TreeGrafter"/>
</dbReference>
<evidence type="ECO:0000256" key="17">
    <source>
        <dbReference type="ARBA" id="ARBA00078134"/>
    </source>
</evidence>
<evidence type="ECO:0000256" key="16">
    <source>
        <dbReference type="ARBA" id="ARBA00068545"/>
    </source>
</evidence>
<reference evidence="20" key="3">
    <citation type="submission" date="2025-09" db="UniProtKB">
        <authorList>
            <consortium name="Ensembl"/>
        </authorList>
    </citation>
    <scope>IDENTIFICATION</scope>
</reference>
<dbReference type="GO" id="GO:0089720">
    <property type="term" value="F:caspase binding"/>
    <property type="evidence" value="ECO:0007669"/>
    <property type="project" value="TreeGrafter"/>
</dbReference>
<feature type="compositionally biased region" description="Acidic residues" evidence="18">
    <location>
        <begin position="299"/>
        <end position="317"/>
    </location>
</feature>
<reference evidence="20 21" key="1">
    <citation type="submission" date="2019-05" db="EMBL/GenBank/DDBJ databases">
        <title>A Chromosome-scale Meerkat (S. suricatta) Genome Assembly.</title>
        <authorList>
            <person name="Dudchenko O."/>
            <person name="Lieberman Aiden E."/>
            <person name="Tung J."/>
            <person name="Barreiro L.B."/>
            <person name="Clutton-Brock T.H."/>
        </authorList>
    </citation>
    <scope>NUCLEOTIDE SEQUENCE [LARGE SCALE GENOMIC DNA]</scope>
</reference>
<dbReference type="InterPro" id="IPR011029">
    <property type="entry name" value="DEATH-like_dom_sf"/>
</dbReference>
<keyword evidence="15" id="KW-0449">Lipoprotein</keyword>
<keyword evidence="8" id="KW-0519">Myristate</keyword>
<accession>A0A673V0U8</accession>
<feature type="compositionally biased region" description="Low complexity" evidence="18">
    <location>
        <begin position="93"/>
        <end position="103"/>
    </location>
</feature>
<evidence type="ECO:0000256" key="14">
    <source>
        <dbReference type="ARBA" id="ARBA00023136"/>
    </source>
</evidence>
<dbReference type="FunFam" id="1.10.533.10:FF:000035">
    <property type="entry name" value="nucleolar protein 3 isoform X5"/>
    <property type="match status" value="1"/>
</dbReference>
<dbReference type="Pfam" id="PF00619">
    <property type="entry name" value="CARD"/>
    <property type="match status" value="1"/>
</dbReference>
<dbReference type="Proteomes" id="UP000472268">
    <property type="component" value="Chromosome 16"/>
</dbReference>
<dbReference type="GO" id="GO:0035877">
    <property type="term" value="F:death effector domain binding"/>
    <property type="evidence" value="ECO:0007669"/>
    <property type="project" value="TreeGrafter"/>
</dbReference>
<dbReference type="Ensembl" id="ENSSSUT00005035726.1">
    <property type="protein sequence ID" value="ENSSSUP00005031318.1"/>
    <property type="gene ID" value="ENSSSUG00005020115.1"/>
</dbReference>
<evidence type="ECO:0000256" key="11">
    <source>
        <dbReference type="ARBA" id="ARBA00022843"/>
    </source>
</evidence>
<keyword evidence="6" id="KW-0597">Phosphoprotein</keyword>
<proteinExistence type="predicted"/>
<dbReference type="InterPro" id="IPR052685">
    <property type="entry name" value="Apoptosis_Repressor_CARD"/>
</dbReference>
<evidence type="ECO:0000256" key="5">
    <source>
        <dbReference type="ARBA" id="ARBA00022490"/>
    </source>
</evidence>
<protein>
    <recommendedName>
        <fullName evidence="16">Nucleolar protein 3</fullName>
    </recommendedName>
    <alternativeName>
        <fullName evidence="17">Apoptosis repressor with CARD</fullName>
    </alternativeName>
</protein>
<keyword evidence="7" id="KW-0507">mRNA processing</keyword>
<dbReference type="GO" id="GO:0016020">
    <property type="term" value="C:membrane"/>
    <property type="evidence" value="ECO:0007669"/>
    <property type="project" value="UniProtKB-SubCell"/>
</dbReference>
<sequence>MDVKCLGIARPRVGAGYLGSQAEPPAPRLSRCTQGGERKRTTCMSPGGARPRRPASRRPKKNAPLFSTPSRFPAALAAPPPQQLLLPPPPSPALSALSSTAPLRLDSRVGPPGTHRPGSPTPPGWGWEEKLRLGRICAPSPPAALEGAPTMGNAQERPSETIDRERKRLVETLQEDSGLLLDALLARGVLTGPEYEALDTLPDAERRVRRLLLLVQSKGEAACQELLHCAQRTTRAPDPAWDWQHVGTGYRERSYDPPCPGHWTPEAPDLRTDCPELPRASDCDQVGVPGDSEAVESGNLEEDLDPELEAEVSEGAEPELKPQMDSQPESAPELEPEPELELEPDFEGGDESEDS</sequence>
<dbReference type="GO" id="GO:0043027">
    <property type="term" value="F:cysteine-type endopeptidase inhibitor activity involved in apoptotic process"/>
    <property type="evidence" value="ECO:0007669"/>
    <property type="project" value="TreeGrafter"/>
</dbReference>
<feature type="region of interest" description="Disordered" evidence="18">
    <location>
        <begin position="251"/>
        <end position="355"/>
    </location>
</feature>
<evidence type="ECO:0000256" key="18">
    <source>
        <dbReference type="SAM" id="MobiDB-lite"/>
    </source>
</evidence>
<evidence type="ECO:0000313" key="20">
    <source>
        <dbReference type="Ensembl" id="ENSSSUP00005031318.1"/>
    </source>
</evidence>
<dbReference type="GO" id="GO:0016529">
    <property type="term" value="C:sarcoplasmic reticulum"/>
    <property type="evidence" value="ECO:0007669"/>
    <property type="project" value="UniProtKB-SubCell"/>
</dbReference>
<keyword evidence="13" id="KW-0496">Mitochondrion</keyword>
<dbReference type="CDD" id="cd01671">
    <property type="entry name" value="CARD"/>
    <property type="match status" value="1"/>
</dbReference>
<dbReference type="InterPro" id="IPR001315">
    <property type="entry name" value="CARD"/>
</dbReference>
<dbReference type="Gene3D" id="1.10.533.10">
    <property type="entry name" value="Death Domain, Fas"/>
    <property type="match status" value="1"/>
</dbReference>
<evidence type="ECO:0000256" key="3">
    <source>
        <dbReference type="ARBA" id="ARBA00004496"/>
    </source>
</evidence>
<evidence type="ECO:0000256" key="1">
    <source>
        <dbReference type="ARBA" id="ARBA00004173"/>
    </source>
</evidence>
<evidence type="ECO:0000256" key="15">
    <source>
        <dbReference type="ARBA" id="ARBA00023288"/>
    </source>
</evidence>
<dbReference type="GO" id="GO:0090201">
    <property type="term" value="P:negative regulation of release of cytochrome c from mitochondria"/>
    <property type="evidence" value="ECO:0007669"/>
    <property type="project" value="TreeGrafter"/>
</dbReference>
<keyword evidence="21" id="KW-1185">Reference proteome</keyword>
<evidence type="ECO:0000256" key="10">
    <source>
        <dbReference type="ARBA" id="ARBA00022837"/>
    </source>
</evidence>
<evidence type="ECO:0000256" key="13">
    <source>
        <dbReference type="ARBA" id="ARBA00023128"/>
    </source>
</evidence>
<evidence type="ECO:0000313" key="21">
    <source>
        <dbReference type="Proteomes" id="UP000472268"/>
    </source>
</evidence>
<evidence type="ECO:0000256" key="6">
    <source>
        <dbReference type="ARBA" id="ARBA00022553"/>
    </source>
</evidence>
<dbReference type="SMART" id="SM00114">
    <property type="entry name" value="CARD"/>
    <property type="match status" value="1"/>
</dbReference>
<gene>
    <name evidence="20" type="primary">LOC115280227</name>
</gene>
<dbReference type="PANTHER" id="PTHR22797">
    <property type="entry name" value="CARD6/NUCLEOLAR PROTEIN 3"/>
    <property type="match status" value="1"/>
</dbReference>
<reference evidence="20" key="2">
    <citation type="submission" date="2025-08" db="UniProtKB">
        <authorList>
            <consortium name="Ensembl"/>
        </authorList>
    </citation>
    <scope>IDENTIFICATION</scope>
</reference>
<organism evidence="20 21">
    <name type="scientific">Suricata suricatta</name>
    <name type="common">Meerkat</name>
    <dbReference type="NCBI Taxonomy" id="37032"/>
    <lineage>
        <taxon>Eukaryota</taxon>
        <taxon>Metazoa</taxon>
        <taxon>Chordata</taxon>
        <taxon>Craniata</taxon>
        <taxon>Vertebrata</taxon>
        <taxon>Euteleostomi</taxon>
        <taxon>Mammalia</taxon>
        <taxon>Eutheria</taxon>
        <taxon>Laurasiatheria</taxon>
        <taxon>Carnivora</taxon>
        <taxon>Feliformia</taxon>
        <taxon>Herpestidae</taxon>
        <taxon>Suricata</taxon>
    </lineage>
</organism>
<evidence type="ECO:0000256" key="12">
    <source>
        <dbReference type="ARBA" id="ARBA00022951"/>
    </source>
</evidence>
<dbReference type="GO" id="GO:0046872">
    <property type="term" value="F:metal ion binding"/>
    <property type="evidence" value="ECO:0007669"/>
    <property type="project" value="UniProtKB-KW"/>
</dbReference>
<evidence type="ECO:0000256" key="2">
    <source>
        <dbReference type="ARBA" id="ARBA00004369"/>
    </source>
</evidence>
<feature type="compositionally biased region" description="Basic residues" evidence="18">
    <location>
        <begin position="50"/>
        <end position="61"/>
    </location>
</feature>
<comment type="subcellular location">
    <subcellularLocation>
        <location evidence="3">Cytoplasm</location>
    </subcellularLocation>
    <subcellularLocation>
        <location evidence="4">Membrane</location>
        <topology evidence="4">Lipid-anchor</topology>
    </subcellularLocation>
    <subcellularLocation>
        <location evidence="1">Mitochondrion</location>
    </subcellularLocation>
    <subcellularLocation>
        <location evidence="2">Sarcoplasmic reticulum</location>
    </subcellularLocation>
</comment>
<feature type="compositionally biased region" description="Acidic residues" evidence="18">
    <location>
        <begin position="332"/>
        <end position="355"/>
    </location>
</feature>
<evidence type="ECO:0000256" key="8">
    <source>
        <dbReference type="ARBA" id="ARBA00022707"/>
    </source>
</evidence>
<dbReference type="PANTHER" id="PTHR22797:SF37">
    <property type="entry name" value="NUCLEOLAR PROTEIN 3"/>
    <property type="match status" value="1"/>
</dbReference>
<dbReference type="GO" id="GO:0006397">
    <property type="term" value="P:mRNA processing"/>
    <property type="evidence" value="ECO:0007669"/>
    <property type="project" value="UniProtKB-KW"/>
</dbReference>